<dbReference type="WBParaSite" id="SSLN_0002038201-mRNA-1">
    <property type="protein sequence ID" value="SSLN_0002038201-mRNA-1"/>
    <property type="gene ID" value="SSLN_0002038201"/>
</dbReference>
<dbReference type="Proteomes" id="UP000275846">
    <property type="component" value="Unassembled WGS sequence"/>
</dbReference>
<name>A0A183TT52_SCHSO</name>
<keyword evidence="1" id="KW-0472">Membrane</keyword>
<sequence length="110" mass="12437">MGMLATYFTDSKERSQAFAFALTALALGVLVLQIIVFRPAIRPETEKGASIFRLLMDPYILLGAGNCKIQIPFYIPIESLRETLEQIDNLSTIHVLMHTELSSRCMKCHY</sequence>
<organism evidence="4">
    <name type="scientific">Schistocephalus solidus</name>
    <name type="common">Tapeworm</name>
    <dbReference type="NCBI Taxonomy" id="70667"/>
    <lineage>
        <taxon>Eukaryota</taxon>
        <taxon>Metazoa</taxon>
        <taxon>Spiralia</taxon>
        <taxon>Lophotrochozoa</taxon>
        <taxon>Platyhelminthes</taxon>
        <taxon>Cestoda</taxon>
        <taxon>Eucestoda</taxon>
        <taxon>Diphyllobothriidea</taxon>
        <taxon>Diphyllobothriidae</taxon>
        <taxon>Schistocephalus</taxon>
    </lineage>
</organism>
<accession>A0A183TT52</accession>
<reference evidence="2 3" key="2">
    <citation type="submission" date="2018-11" db="EMBL/GenBank/DDBJ databases">
        <authorList>
            <consortium name="Pathogen Informatics"/>
        </authorList>
    </citation>
    <scope>NUCLEOTIDE SEQUENCE [LARGE SCALE GENOMIC DNA]</scope>
    <source>
        <strain evidence="2 3">NST_G2</strain>
    </source>
</reference>
<gene>
    <name evidence="2" type="ORF">SSLN_LOCUS19650</name>
</gene>
<protein>
    <submittedName>
        <fullName evidence="4">MFS transporter</fullName>
    </submittedName>
</protein>
<reference evidence="4" key="1">
    <citation type="submission" date="2016-06" db="UniProtKB">
        <authorList>
            <consortium name="WormBaseParasite"/>
        </authorList>
    </citation>
    <scope>IDENTIFICATION</scope>
</reference>
<evidence type="ECO:0000256" key="1">
    <source>
        <dbReference type="SAM" id="Phobius"/>
    </source>
</evidence>
<dbReference type="AlphaFoldDB" id="A0A183TT52"/>
<evidence type="ECO:0000313" key="2">
    <source>
        <dbReference type="EMBL" id="VDM06036.1"/>
    </source>
</evidence>
<keyword evidence="1" id="KW-0812">Transmembrane</keyword>
<evidence type="ECO:0000313" key="4">
    <source>
        <dbReference type="WBParaSite" id="SSLN_0002038201-mRNA-1"/>
    </source>
</evidence>
<dbReference type="STRING" id="70667.A0A183TT52"/>
<evidence type="ECO:0000313" key="3">
    <source>
        <dbReference type="Proteomes" id="UP000275846"/>
    </source>
</evidence>
<feature type="transmembrane region" description="Helical" evidence="1">
    <location>
        <begin position="17"/>
        <end position="37"/>
    </location>
</feature>
<dbReference type="EMBL" id="UYSU01048521">
    <property type="protein sequence ID" value="VDM06036.1"/>
    <property type="molecule type" value="Genomic_DNA"/>
</dbReference>
<proteinExistence type="predicted"/>
<keyword evidence="3" id="KW-1185">Reference proteome</keyword>
<keyword evidence="1" id="KW-1133">Transmembrane helix</keyword>